<keyword evidence="3" id="KW-1185">Reference proteome</keyword>
<reference evidence="2 3" key="1">
    <citation type="submission" date="2020-07" db="EMBL/GenBank/DDBJ databases">
        <title>Draft genome and description of Microvirga mediterraneensis Marseille-Q2068 sp. nov.</title>
        <authorList>
            <person name="Boxberger M."/>
        </authorList>
    </citation>
    <scope>NUCLEOTIDE SEQUENCE [LARGE SCALE GENOMIC DNA]</scope>
    <source>
        <strain evidence="2 3">Marseille-Q2068</strain>
    </source>
</reference>
<dbReference type="EMBL" id="JACDXJ010000001">
    <property type="protein sequence ID" value="MBA1155643.1"/>
    <property type="molecule type" value="Genomic_DNA"/>
</dbReference>
<gene>
    <name evidence="2" type="ORF">H0S73_05760</name>
</gene>
<evidence type="ECO:0000256" key="1">
    <source>
        <dbReference type="SAM" id="SignalP"/>
    </source>
</evidence>
<comment type="caution">
    <text evidence="2">The sequence shown here is derived from an EMBL/GenBank/DDBJ whole genome shotgun (WGS) entry which is preliminary data.</text>
</comment>
<organism evidence="2 3">
    <name type="scientific">Microvirga mediterraneensis</name>
    <dbReference type="NCBI Taxonomy" id="2754695"/>
    <lineage>
        <taxon>Bacteria</taxon>
        <taxon>Pseudomonadati</taxon>
        <taxon>Pseudomonadota</taxon>
        <taxon>Alphaproteobacteria</taxon>
        <taxon>Hyphomicrobiales</taxon>
        <taxon>Methylobacteriaceae</taxon>
        <taxon>Microvirga</taxon>
    </lineage>
</organism>
<sequence length="104" mass="10934">MTFRIITATALLLTATSAMAAPAKPASAVLVTNAREVAVTDFTVEAGGKTVRLAKPLAPKAKTTLKLPKMSGCIVTVAATFEDESTADLSEFDVCKDKNVRFTD</sequence>
<accession>A0A838BL07</accession>
<name>A0A838BL07_9HYPH</name>
<protein>
    <submittedName>
        <fullName evidence="2">Uncharacterized protein</fullName>
    </submittedName>
</protein>
<proteinExistence type="predicted"/>
<evidence type="ECO:0000313" key="2">
    <source>
        <dbReference type="EMBL" id="MBA1155643.1"/>
    </source>
</evidence>
<feature type="signal peptide" evidence="1">
    <location>
        <begin position="1"/>
        <end position="20"/>
    </location>
</feature>
<dbReference type="AlphaFoldDB" id="A0A838BL07"/>
<feature type="chain" id="PRO_5032682770" evidence="1">
    <location>
        <begin position="21"/>
        <end position="104"/>
    </location>
</feature>
<keyword evidence="1" id="KW-0732">Signal</keyword>
<evidence type="ECO:0000313" key="3">
    <source>
        <dbReference type="Proteomes" id="UP000572984"/>
    </source>
</evidence>
<dbReference type="RefSeq" id="WP_181051266.1">
    <property type="nucleotide sequence ID" value="NZ_JACDXJ010000001.1"/>
</dbReference>
<dbReference type="Proteomes" id="UP000572984">
    <property type="component" value="Unassembled WGS sequence"/>
</dbReference>